<dbReference type="RefSeq" id="WP_344878786.1">
    <property type="nucleotide sequence ID" value="NZ_BAABAL010000018.1"/>
</dbReference>
<dbReference type="PANTHER" id="PTHR35333">
    <property type="entry name" value="BETA-LACTAMASE"/>
    <property type="match status" value="1"/>
</dbReference>
<dbReference type="Gene3D" id="3.40.710.10">
    <property type="entry name" value="DD-peptidase/beta-lactamase superfamily"/>
    <property type="match status" value="1"/>
</dbReference>
<dbReference type="Pfam" id="PF13354">
    <property type="entry name" value="Beta-lactamase2"/>
    <property type="match status" value="1"/>
</dbReference>
<gene>
    <name evidence="2" type="ORF">GCM10022247_48430</name>
</gene>
<dbReference type="Proteomes" id="UP001501747">
    <property type="component" value="Unassembled WGS sequence"/>
</dbReference>
<dbReference type="InterPro" id="IPR045155">
    <property type="entry name" value="Beta-lactam_cat"/>
</dbReference>
<comment type="caution">
    <text evidence="2">The sequence shown here is derived from an EMBL/GenBank/DDBJ whole genome shotgun (WGS) entry which is preliminary data.</text>
</comment>
<dbReference type="PANTHER" id="PTHR35333:SF3">
    <property type="entry name" value="BETA-LACTAMASE-TYPE TRANSPEPTIDASE FOLD CONTAINING PROTEIN"/>
    <property type="match status" value="1"/>
</dbReference>
<reference evidence="3" key="1">
    <citation type="journal article" date="2019" name="Int. J. Syst. Evol. Microbiol.">
        <title>The Global Catalogue of Microorganisms (GCM) 10K type strain sequencing project: providing services to taxonomists for standard genome sequencing and annotation.</title>
        <authorList>
            <consortium name="The Broad Institute Genomics Platform"/>
            <consortium name="The Broad Institute Genome Sequencing Center for Infectious Disease"/>
            <person name="Wu L."/>
            <person name="Ma J."/>
        </authorList>
    </citation>
    <scope>NUCLEOTIDE SEQUENCE [LARGE SCALE GENOMIC DNA]</scope>
    <source>
        <strain evidence="3">JCM 17342</strain>
    </source>
</reference>
<sequence>MTVIAEVAERFADAGVTGWLHAREIDGPGEVAVSADTPVVLASVFKLSLLLAVFRAAETGEVDLEGRVTLEAGARSGGPTGIGAMFDQVSMSVRDLALLAMTVSDNAAADALVDLVGFSAINRATASLGLSTTCVVQRSREQTASMVRDAGVADAASLAPLLTDRRVLRTLSALRPEHTNRSTPREMTALLAALWRDEAASPESCAAMRRLLGLQVWPHRLASGFPFDDVRVAGKTGTLPTLRNEVGVVEYPDGGRYAVAVFTASVRTSLTLPAADAVIGTTARLAVDHLRARTP</sequence>
<dbReference type="EMBL" id="BAABAL010000018">
    <property type="protein sequence ID" value="GAA4019102.1"/>
    <property type="molecule type" value="Genomic_DNA"/>
</dbReference>
<dbReference type="GO" id="GO:0016787">
    <property type="term" value="F:hydrolase activity"/>
    <property type="evidence" value="ECO:0007669"/>
    <property type="project" value="UniProtKB-KW"/>
</dbReference>
<protein>
    <submittedName>
        <fullName evidence="2">Serine hydrolase</fullName>
    </submittedName>
</protein>
<dbReference type="InterPro" id="IPR012338">
    <property type="entry name" value="Beta-lactam/transpept-like"/>
</dbReference>
<evidence type="ECO:0000313" key="3">
    <source>
        <dbReference type="Proteomes" id="UP001501747"/>
    </source>
</evidence>
<accession>A0ABP7T0K0</accession>
<name>A0ABP7T0K0_9PSEU</name>
<dbReference type="InterPro" id="IPR000871">
    <property type="entry name" value="Beta-lactam_class-A"/>
</dbReference>
<dbReference type="SUPFAM" id="SSF56601">
    <property type="entry name" value="beta-lactamase/transpeptidase-like"/>
    <property type="match status" value="1"/>
</dbReference>
<feature type="domain" description="Beta-lactamase class A catalytic" evidence="1">
    <location>
        <begin position="21"/>
        <end position="263"/>
    </location>
</feature>
<evidence type="ECO:0000259" key="1">
    <source>
        <dbReference type="Pfam" id="PF13354"/>
    </source>
</evidence>
<keyword evidence="2" id="KW-0378">Hydrolase</keyword>
<proteinExistence type="predicted"/>
<evidence type="ECO:0000313" key="2">
    <source>
        <dbReference type="EMBL" id="GAA4019102.1"/>
    </source>
</evidence>
<keyword evidence="3" id="KW-1185">Reference proteome</keyword>
<organism evidence="2 3">
    <name type="scientific">Allokutzneria multivorans</name>
    <dbReference type="NCBI Taxonomy" id="1142134"/>
    <lineage>
        <taxon>Bacteria</taxon>
        <taxon>Bacillati</taxon>
        <taxon>Actinomycetota</taxon>
        <taxon>Actinomycetes</taxon>
        <taxon>Pseudonocardiales</taxon>
        <taxon>Pseudonocardiaceae</taxon>
        <taxon>Allokutzneria</taxon>
    </lineage>
</organism>